<dbReference type="STRING" id="405436.SAMN05444365_102437"/>
<keyword evidence="3" id="KW-1185">Reference proteome</keyword>
<dbReference type="GO" id="GO:0008703">
    <property type="term" value="F:5-amino-6-(5-phosphoribosylamino)uracil reductase activity"/>
    <property type="evidence" value="ECO:0007669"/>
    <property type="project" value="InterPro"/>
</dbReference>
<sequence>MRKLVYYVGTSLDGIIAGPSGETDFYPVTDEFLAFLTAEYPETLPTHVRTQLGIDAPNRRFDTVVMGRGTYQPALDIDITSPYRHLRQYVVSRTIPQIDDPQVELVTNDPVDLVHRLKKEDGLDIWLCGGGKLAGTLLPEIDELVVKLYPIVTGVGVRIVDGAFNPNRFTLTDRRFFDDGPVVLTYART</sequence>
<dbReference type="Proteomes" id="UP000242415">
    <property type="component" value="Unassembled WGS sequence"/>
</dbReference>
<feature type="domain" description="Bacterial bifunctional deaminase-reductase C-terminal" evidence="1">
    <location>
        <begin position="3"/>
        <end position="179"/>
    </location>
</feature>
<dbReference type="InterPro" id="IPR002734">
    <property type="entry name" value="RibDG_C"/>
</dbReference>
<dbReference type="AlphaFoldDB" id="A0A1H3KBM5"/>
<dbReference type="PANTHER" id="PTHR38011">
    <property type="entry name" value="DIHYDROFOLATE REDUCTASE FAMILY PROTEIN (AFU_ORTHOLOGUE AFUA_8G06820)"/>
    <property type="match status" value="1"/>
</dbReference>
<dbReference type="SUPFAM" id="SSF53597">
    <property type="entry name" value="Dihydrofolate reductase-like"/>
    <property type="match status" value="1"/>
</dbReference>
<evidence type="ECO:0000259" key="1">
    <source>
        <dbReference type="Pfam" id="PF01872"/>
    </source>
</evidence>
<name>A0A1H3KBM5_9ACTN</name>
<evidence type="ECO:0000313" key="2">
    <source>
        <dbReference type="EMBL" id="SDY49566.1"/>
    </source>
</evidence>
<reference evidence="3" key="1">
    <citation type="submission" date="2016-10" db="EMBL/GenBank/DDBJ databases">
        <authorList>
            <person name="Varghese N."/>
            <person name="Submissions S."/>
        </authorList>
    </citation>
    <scope>NUCLEOTIDE SEQUENCE [LARGE SCALE GENOMIC DNA]</scope>
    <source>
        <strain evidence="3">DSM 45245</strain>
    </source>
</reference>
<dbReference type="GO" id="GO:0009231">
    <property type="term" value="P:riboflavin biosynthetic process"/>
    <property type="evidence" value="ECO:0007669"/>
    <property type="project" value="InterPro"/>
</dbReference>
<dbReference type="Gene3D" id="3.40.430.10">
    <property type="entry name" value="Dihydrofolate Reductase, subunit A"/>
    <property type="match status" value="1"/>
</dbReference>
<dbReference type="Pfam" id="PF01872">
    <property type="entry name" value="RibD_C"/>
    <property type="match status" value="1"/>
</dbReference>
<gene>
    <name evidence="2" type="ORF">SAMN05444365_102437</name>
</gene>
<dbReference type="RefSeq" id="WP_091553776.1">
    <property type="nucleotide sequence ID" value="NZ_FNPH01000002.1"/>
</dbReference>
<evidence type="ECO:0000313" key="3">
    <source>
        <dbReference type="Proteomes" id="UP000242415"/>
    </source>
</evidence>
<accession>A0A1H3KBM5</accession>
<organism evidence="2 3">
    <name type="scientific">Micromonospora pattaloongensis</name>
    <dbReference type="NCBI Taxonomy" id="405436"/>
    <lineage>
        <taxon>Bacteria</taxon>
        <taxon>Bacillati</taxon>
        <taxon>Actinomycetota</taxon>
        <taxon>Actinomycetes</taxon>
        <taxon>Micromonosporales</taxon>
        <taxon>Micromonosporaceae</taxon>
        <taxon>Micromonospora</taxon>
    </lineage>
</organism>
<dbReference type="InterPro" id="IPR050765">
    <property type="entry name" value="Riboflavin_Biosynth_HTPR"/>
</dbReference>
<dbReference type="OrthoDB" id="195113at2"/>
<protein>
    <submittedName>
        <fullName evidence="2">Dihydrofolate reductase</fullName>
    </submittedName>
</protein>
<dbReference type="EMBL" id="FNPH01000002">
    <property type="protein sequence ID" value="SDY49566.1"/>
    <property type="molecule type" value="Genomic_DNA"/>
</dbReference>
<dbReference type="InterPro" id="IPR024072">
    <property type="entry name" value="DHFR-like_dom_sf"/>
</dbReference>
<proteinExistence type="predicted"/>
<dbReference type="PANTHER" id="PTHR38011:SF11">
    <property type="entry name" value="2,5-DIAMINO-6-RIBOSYLAMINO-4(3H)-PYRIMIDINONE 5'-PHOSPHATE REDUCTASE"/>
    <property type="match status" value="1"/>
</dbReference>